<dbReference type="OrthoDB" id="1726708at2"/>
<dbReference type="AlphaFoldDB" id="A0A559IWL6"/>
<gene>
    <name evidence="5" type="ORF">FPZ44_02505</name>
</gene>
<dbReference type="PIRSF" id="PIRSF005690">
    <property type="entry name" value="GerBA"/>
    <property type="match status" value="1"/>
</dbReference>
<dbReference type="Pfam" id="PF03323">
    <property type="entry name" value="GerA"/>
    <property type="match status" value="1"/>
</dbReference>
<accession>A0A559IWL6</accession>
<evidence type="ECO:0000256" key="1">
    <source>
        <dbReference type="ARBA" id="ARBA00005278"/>
    </source>
</evidence>
<dbReference type="Proteomes" id="UP000318102">
    <property type="component" value="Unassembled WGS sequence"/>
</dbReference>
<sequence>MTTANMAFSDIASYLKLELNQLLPNCSDLVVHGINSSVAVCYVSGLVDTKVLSSSILSVLTMLDEDEVNTELIRQTITICEIEREGNLDQVALKLLQGHVYIAVLDEYEGLLCNIANFPTRAISASENETVIFGPVLGFNESLSSNIAILRSYIKDPDLVTEPHMLGTKMETRIQLTYMSEYVDQQYVDYVKSKLKQIKTDGLLGNALLVQKLQNHPYTIFPLMTLTERPDRTVQALMEGKVVIFMEGDSHVIIGPSSFIDFFLSVEDRYMSWGTGLFIRMLRFIGLMMSVFLTPVYVAALTFHYQMIPPALIVSLIETRTKVPFPPLIETLLLEITMELLREAGVRLPTKVCQTIGIVGGIVIGQAAVQAGFTSNILIMLVALAALGSFTTPNYLMGTSIRLIRYPMIFMAGLWGILGIVFVAMVIFIHLLRQTSLGRPYLFPIFPFRGKDLTVDMLLTPRAHYSYRVTPTKSGLKSNETENNQQSDTASSNSSSSNET</sequence>
<keyword evidence="6" id="KW-1185">Reference proteome</keyword>
<dbReference type="PANTHER" id="PTHR22550:SF5">
    <property type="entry name" value="LEUCINE ZIPPER PROTEIN 4"/>
    <property type="match status" value="1"/>
</dbReference>
<evidence type="ECO:0000256" key="3">
    <source>
        <dbReference type="SAM" id="MobiDB-lite"/>
    </source>
</evidence>
<organism evidence="5 6">
    <name type="scientific">Paenibacillus agilis</name>
    <dbReference type="NCBI Taxonomy" id="3020863"/>
    <lineage>
        <taxon>Bacteria</taxon>
        <taxon>Bacillati</taxon>
        <taxon>Bacillota</taxon>
        <taxon>Bacilli</taxon>
        <taxon>Bacillales</taxon>
        <taxon>Paenibacillaceae</taxon>
        <taxon>Paenibacillus</taxon>
    </lineage>
</organism>
<keyword evidence="4" id="KW-1133">Transmembrane helix</keyword>
<dbReference type="GO" id="GO:0016020">
    <property type="term" value="C:membrane"/>
    <property type="evidence" value="ECO:0007669"/>
    <property type="project" value="InterPro"/>
</dbReference>
<name>A0A559IWL6_9BACL</name>
<evidence type="ECO:0000313" key="6">
    <source>
        <dbReference type="Proteomes" id="UP000318102"/>
    </source>
</evidence>
<feature type="transmembrane region" description="Helical" evidence="4">
    <location>
        <begin position="377"/>
        <end position="396"/>
    </location>
</feature>
<protein>
    <submittedName>
        <fullName evidence="5">Spore germination protein</fullName>
    </submittedName>
</protein>
<keyword evidence="4" id="KW-0812">Transmembrane</keyword>
<evidence type="ECO:0000256" key="4">
    <source>
        <dbReference type="SAM" id="Phobius"/>
    </source>
</evidence>
<dbReference type="EMBL" id="VNJK01000001">
    <property type="protein sequence ID" value="TVX92024.1"/>
    <property type="molecule type" value="Genomic_DNA"/>
</dbReference>
<proteinExistence type="inferred from homology"/>
<feature type="region of interest" description="Disordered" evidence="3">
    <location>
        <begin position="472"/>
        <end position="500"/>
    </location>
</feature>
<evidence type="ECO:0000256" key="2">
    <source>
        <dbReference type="ARBA" id="ARBA00023136"/>
    </source>
</evidence>
<feature type="compositionally biased region" description="Polar residues" evidence="3">
    <location>
        <begin position="472"/>
        <end position="490"/>
    </location>
</feature>
<dbReference type="InterPro" id="IPR050768">
    <property type="entry name" value="UPF0353/GerABKA_families"/>
</dbReference>
<comment type="similarity">
    <text evidence="1">Belongs to the GerABKA family.</text>
</comment>
<dbReference type="GO" id="GO:0009847">
    <property type="term" value="P:spore germination"/>
    <property type="evidence" value="ECO:0007669"/>
    <property type="project" value="InterPro"/>
</dbReference>
<feature type="transmembrane region" description="Helical" evidence="4">
    <location>
        <begin position="281"/>
        <end position="303"/>
    </location>
</feature>
<comment type="caution">
    <text evidence="5">The sequence shown here is derived from an EMBL/GenBank/DDBJ whole genome shotgun (WGS) entry which is preliminary data.</text>
</comment>
<dbReference type="RefSeq" id="WP_144987086.1">
    <property type="nucleotide sequence ID" value="NZ_VNJK01000001.1"/>
</dbReference>
<evidence type="ECO:0000313" key="5">
    <source>
        <dbReference type="EMBL" id="TVX92024.1"/>
    </source>
</evidence>
<reference evidence="5 6" key="1">
    <citation type="submission" date="2019-07" db="EMBL/GenBank/DDBJ databases">
        <authorList>
            <person name="Kim J."/>
        </authorList>
    </citation>
    <scope>NUCLEOTIDE SEQUENCE [LARGE SCALE GENOMIC DNA]</scope>
    <source>
        <strain evidence="5 6">N4</strain>
    </source>
</reference>
<dbReference type="InterPro" id="IPR004995">
    <property type="entry name" value="Spore_Ger"/>
</dbReference>
<feature type="transmembrane region" description="Helical" evidence="4">
    <location>
        <begin position="408"/>
        <end position="432"/>
    </location>
</feature>
<dbReference type="PANTHER" id="PTHR22550">
    <property type="entry name" value="SPORE GERMINATION PROTEIN"/>
    <property type="match status" value="1"/>
</dbReference>
<keyword evidence="2 4" id="KW-0472">Membrane</keyword>
<feature type="compositionally biased region" description="Low complexity" evidence="3">
    <location>
        <begin position="491"/>
        <end position="500"/>
    </location>
</feature>